<dbReference type="RefSeq" id="WP_150488537.1">
    <property type="nucleotide sequence ID" value="NZ_BMUV01000013.1"/>
</dbReference>
<dbReference type="InterPro" id="IPR016181">
    <property type="entry name" value="Acyl_CoA_acyltransferase"/>
</dbReference>
<dbReference type="KEGG" id="snk:CP967_15505"/>
<dbReference type="Proteomes" id="UP000326178">
    <property type="component" value="Chromosome"/>
</dbReference>
<dbReference type="AlphaFoldDB" id="A0A5J6FE70"/>
<organism evidence="4 5">
    <name type="scientific">Streptomyces nitrosporeus</name>
    <dbReference type="NCBI Taxonomy" id="28894"/>
    <lineage>
        <taxon>Bacteria</taxon>
        <taxon>Bacillati</taxon>
        <taxon>Actinomycetota</taxon>
        <taxon>Actinomycetes</taxon>
        <taxon>Kitasatosporales</taxon>
        <taxon>Streptomycetaceae</taxon>
        <taxon>Streptomyces</taxon>
    </lineage>
</organism>
<protein>
    <submittedName>
        <fullName evidence="4">GNAT family N-acetyltransferase</fullName>
    </submittedName>
</protein>
<dbReference type="PROSITE" id="PS51186">
    <property type="entry name" value="GNAT"/>
    <property type="match status" value="1"/>
</dbReference>
<reference evidence="4 5" key="1">
    <citation type="submission" date="2017-09" db="EMBL/GenBank/DDBJ databases">
        <authorList>
            <person name="Lee N."/>
            <person name="Cho B.-K."/>
        </authorList>
    </citation>
    <scope>NUCLEOTIDE SEQUENCE [LARGE SCALE GENOMIC DNA]</scope>
    <source>
        <strain evidence="4 5">ATCC 12769</strain>
    </source>
</reference>
<dbReference type="OrthoDB" id="5173601at2"/>
<proteinExistence type="predicted"/>
<accession>A0A5J6FE70</accession>
<evidence type="ECO:0000313" key="4">
    <source>
        <dbReference type="EMBL" id="QEU73225.1"/>
    </source>
</evidence>
<evidence type="ECO:0000256" key="2">
    <source>
        <dbReference type="ARBA" id="ARBA00023315"/>
    </source>
</evidence>
<dbReference type="SUPFAM" id="SSF55729">
    <property type="entry name" value="Acyl-CoA N-acyltransferases (Nat)"/>
    <property type="match status" value="1"/>
</dbReference>
<keyword evidence="1 4" id="KW-0808">Transferase</keyword>
<evidence type="ECO:0000259" key="3">
    <source>
        <dbReference type="PROSITE" id="PS51186"/>
    </source>
</evidence>
<sequence length="175" mass="19075">MLQGVSTEDDRTDATVTLHVSMRDLRPEDLPACTWSGSATHLHHVERELARAAAGEVDYLAVCTPAGLPVAIGGVDYRACEGAGTLWQLAVLPALQSCGLGTLLVRAAEQRIRDRGLHRAELGVEEDNPRARALYERLGYAAYGRAPDAWDEEGPDGTIRRHETMCVLMRKNLTA</sequence>
<dbReference type="Pfam" id="PF00583">
    <property type="entry name" value="Acetyltransf_1"/>
    <property type="match status" value="1"/>
</dbReference>
<name>A0A5J6FE70_9ACTN</name>
<dbReference type="InterPro" id="IPR050832">
    <property type="entry name" value="Bact_Acetyltransf"/>
</dbReference>
<keyword evidence="2" id="KW-0012">Acyltransferase</keyword>
<dbReference type="PANTHER" id="PTHR43877:SF1">
    <property type="entry name" value="ACETYLTRANSFERASE"/>
    <property type="match status" value="1"/>
</dbReference>
<evidence type="ECO:0000313" key="5">
    <source>
        <dbReference type="Proteomes" id="UP000326178"/>
    </source>
</evidence>
<dbReference type="EMBL" id="CP023702">
    <property type="protein sequence ID" value="QEU73225.1"/>
    <property type="molecule type" value="Genomic_DNA"/>
</dbReference>
<evidence type="ECO:0000256" key="1">
    <source>
        <dbReference type="ARBA" id="ARBA00022679"/>
    </source>
</evidence>
<dbReference type="Gene3D" id="3.40.630.30">
    <property type="match status" value="1"/>
</dbReference>
<dbReference type="InterPro" id="IPR000182">
    <property type="entry name" value="GNAT_dom"/>
</dbReference>
<feature type="domain" description="N-acetyltransferase" evidence="3">
    <location>
        <begin position="20"/>
        <end position="174"/>
    </location>
</feature>
<dbReference type="CDD" id="cd04301">
    <property type="entry name" value="NAT_SF"/>
    <property type="match status" value="1"/>
</dbReference>
<dbReference type="PANTHER" id="PTHR43877">
    <property type="entry name" value="AMINOALKYLPHOSPHONATE N-ACETYLTRANSFERASE-RELATED-RELATED"/>
    <property type="match status" value="1"/>
</dbReference>
<gene>
    <name evidence="4" type="ORF">CP967_15505</name>
</gene>
<dbReference type="GO" id="GO:0016747">
    <property type="term" value="F:acyltransferase activity, transferring groups other than amino-acyl groups"/>
    <property type="evidence" value="ECO:0007669"/>
    <property type="project" value="InterPro"/>
</dbReference>
<keyword evidence="5" id="KW-1185">Reference proteome</keyword>